<evidence type="ECO:0000313" key="3">
    <source>
        <dbReference type="Proteomes" id="UP000002030"/>
    </source>
</evidence>
<dbReference type="STRING" id="525903.Taci_0380"/>
<feature type="compositionally biased region" description="Basic and acidic residues" evidence="1">
    <location>
        <begin position="87"/>
        <end position="101"/>
    </location>
</feature>
<feature type="compositionally biased region" description="Basic and acidic residues" evidence="1">
    <location>
        <begin position="52"/>
        <end position="80"/>
    </location>
</feature>
<sequence>MDRRVEAVNGVNPVEPVRPKRGPKGEPGRVRRRWEDFLEEESRQGGGNQPHQEARDREPLHQDEPPEDPREALRRVKERPTSLLEAHSPKDTRGVIIDSKG</sequence>
<dbReference type="RefSeq" id="WP_012869133.1">
    <property type="nucleotide sequence ID" value="NC_013522.1"/>
</dbReference>
<dbReference type="Proteomes" id="UP000002030">
    <property type="component" value="Chromosome"/>
</dbReference>
<dbReference type="EMBL" id="CP001818">
    <property type="protein sequence ID" value="ACZ18617.1"/>
    <property type="molecule type" value="Genomic_DNA"/>
</dbReference>
<feature type="compositionally biased region" description="Basic and acidic residues" evidence="1">
    <location>
        <begin position="23"/>
        <end position="43"/>
    </location>
</feature>
<reference evidence="2 3" key="1">
    <citation type="journal article" date="2009" name="Stand. Genomic Sci.">
        <title>Complete genome sequence of Thermanaerovibrio acidaminovorans type strain (Su883).</title>
        <authorList>
            <person name="Chovatia M."/>
            <person name="Sikorski J."/>
            <person name="Schroder M."/>
            <person name="Lapidus A."/>
            <person name="Nolan M."/>
            <person name="Tice H."/>
            <person name="Glavina Del Rio T."/>
            <person name="Copeland A."/>
            <person name="Cheng J.F."/>
            <person name="Lucas S."/>
            <person name="Chen F."/>
            <person name="Bruce D."/>
            <person name="Goodwin L."/>
            <person name="Pitluck S."/>
            <person name="Ivanova N."/>
            <person name="Mavromatis K."/>
            <person name="Ovchinnikova G."/>
            <person name="Pati A."/>
            <person name="Chen A."/>
            <person name="Palaniappan K."/>
            <person name="Land M."/>
            <person name="Hauser L."/>
            <person name="Chang Y.J."/>
            <person name="Jeffries C.D."/>
            <person name="Chain P."/>
            <person name="Saunders E."/>
            <person name="Detter J.C."/>
            <person name="Brettin T."/>
            <person name="Rohde M."/>
            <person name="Goker M."/>
            <person name="Spring S."/>
            <person name="Bristow J."/>
            <person name="Markowitz V."/>
            <person name="Hugenholtz P."/>
            <person name="Kyrpides N.C."/>
            <person name="Klenk H.P."/>
            <person name="Eisen J.A."/>
        </authorList>
    </citation>
    <scope>NUCLEOTIDE SEQUENCE [LARGE SCALE GENOMIC DNA]</scope>
    <source>
        <strain evidence="3">ATCC 49978 / DSM 6589 / Su883</strain>
    </source>
</reference>
<feature type="region of interest" description="Disordered" evidence="1">
    <location>
        <begin position="1"/>
        <end position="101"/>
    </location>
</feature>
<proteinExistence type="predicted"/>
<dbReference type="HOGENOM" id="CLU_2290344_0_0_0"/>
<protein>
    <submittedName>
        <fullName evidence="2">Uncharacterized protein</fullName>
    </submittedName>
</protein>
<dbReference type="EnsemblBacteria" id="ACZ18617">
    <property type="protein sequence ID" value="ACZ18617"/>
    <property type="gene ID" value="Taci_0380"/>
</dbReference>
<dbReference type="KEGG" id="tai:Taci_0380"/>
<evidence type="ECO:0000256" key="1">
    <source>
        <dbReference type="SAM" id="MobiDB-lite"/>
    </source>
</evidence>
<evidence type="ECO:0000313" key="2">
    <source>
        <dbReference type="EMBL" id="ACZ18617.1"/>
    </source>
</evidence>
<name>D1B8L4_THEAS</name>
<gene>
    <name evidence="2" type="ordered locus">Taci_0380</name>
</gene>
<accession>D1B8L4</accession>
<organism evidence="2 3">
    <name type="scientific">Thermanaerovibrio acidaminovorans (strain ATCC 49978 / DSM 6589 / Su883)</name>
    <name type="common">Selenomonas acidaminovorans</name>
    <dbReference type="NCBI Taxonomy" id="525903"/>
    <lineage>
        <taxon>Bacteria</taxon>
        <taxon>Thermotogati</taxon>
        <taxon>Synergistota</taxon>
        <taxon>Synergistia</taxon>
        <taxon>Synergistales</taxon>
        <taxon>Synergistaceae</taxon>
        <taxon>Thermanaerovibrio</taxon>
    </lineage>
</organism>
<dbReference type="OrthoDB" id="9911712at2"/>
<dbReference type="AlphaFoldDB" id="D1B8L4"/>
<keyword evidence="3" id="KW-1185">Reference proteome</keyword>